<keyword evidence="8" id="KW-0520">NAD</keyword>
<gene>
    <name evidence="12" type="primary">nudC</name>
    <name evidence="12" type="ORF">P8V03_15515</name>
</gene>
<proteinExistence type="inferred from homology"/>
<dbReference type="InterPro" id="IPR015797">
    <property type="entry name" value="NUDIX_hydrolase-like_dom_sf"/>
</dbReference>
<dbReference type="Gene3D" id="3.90.79.10">
    <property type="entry name" value="Nucleoside Triphosphate Pyrophosphohydrolase"/>
    <property type="match status" value="1"/>
</dbReference>
<dbReference type="PROSITE" id="PS51462">
    <property type="entry name" value="NUDIX"/>
    <property type="match status" value="1"/>
</dbReference>
<dbReference type="InterPro" id="IPR049734">
    <property type="entry name" value="NudC-like_C"/>
</dbReference>
<dbReference type="PROSITE" id="PS00893">
    <property type="entry name" value="NUDIX_BOX"/>
    <property type="match status" value="1"/>
</dbReference>
<evidence type="ECO:0000256" key="6">
    <source>
        <dbReference type="ARBA" id="ARBA00022801"/>
    </source>
</evidence>
<keyword evidence="7" id="KW-0460">Magnesium</keyword>
<comment type="cofactor">
    <cofactor evidence="1">
        <name>Mg(2+)</name>
        <dbReference type="ChEBI" id="CHEBI:18420"/>
    </cofactor>
</comment>
<dbReference type="EC" id="3.6.1.22" evidence="4"/>
<sequence>MKDKLYLIFYNGELLVKVESENIIIPNEKNMKDFNIDLDVLDSSLSGTNQEIFFGEISKIDSIPIGFEFYGLRPLANLIENSLFNLVAKAFHLIRWNNTYKYCNRCGTLMKEKEDERAKICPQCGFINYPRISPAIITAVTKDKKLLLAHNTNFANKTYSVIAGFVEPGETFEDCVAREVFEETGIKVKNIKYFGSQPWPFPDSLMVAFTCEYDDGEIKVDGVEIDEAYWYAVDELPKTPPKGSIAGRLIEWFIHNYA</sequence>
<comment type="caution">
    <text evidence="12">The sequence shown here is derived from an EMBL/GenBank/DDBJ whole genome shotgun (WGS) entry which is preliminary data.</text>
</comment>
<keyword evidence="6 10" id="KW-0378">Hydrolase</keyword>
<dbReference type="CDD" id="cd03429">
    <property type="entry name" value="NUDIX_NADH_pyrophosphatase_Nudt13"/>
    <property type="match status" value="1"/>
</dbReference>
<evidence type="ECO:0000256" key="7">
    <source>
        <dbReference type="ARBA" id="ARBA00022842"/>
    </source>
</evidence>
<evidence type="ECO:0000313" key="13">
    <source>
        <dbReference type="Proteomes" id="UP001281656"/>
    </source>
</evidence>
<evidence type="ECO:0000256" key="9">
    <source>
        <dbReference type="ARBA" id="ARBA00023679"/>
    </source>
</evidence>
<protein>
    <recommendedName>
        <fullName evidence="4">NAD(+) diphosphatase</fullName>
        <ecNumber evidence="4">3.6.1.22</ecNumber>
    </recommendedName>
</protein>
<evidence type="ECO:0000256" key="8">
    <source>
        <dbReference type="ARBA" id="ARBA00023027"/>
    </source>
</evidence>
<dbReference type="Pfam" id="PF00293">
    <property type="entry name" value="NUDIX"/>
    <property type="match status" value="1"/>
</dbReference>
<reference evidence="12 13" key="1">
    <citation type="submission" date="2023-04" db="EMBL/GenBank/DDBJ databases">
        <title>Clostridium tannerae sp. nov., isolated from the fecal material of an alpaca.</title>
        <authorList>
            <person name="Miller S."/>
            <person name="Hendry M."/>
            <person name="King J."/>
            <person name="Sankaranarayanan K."/>
            <person name="Lawson P.A."/>
        </authorList>
    </citation>
    <scope>NUCLEOTIDE SEQUENCE [LARGE SCALE GENOMIC DNA]</scope>
    <source>
        <strain evidence="12 13">A1-XYC3</strain>
    </source>
</reference>
<comment type="similarity">
    <text evidence="3">Belongs to the Nudix hydrolase family. NudC subfamily.</text>
</comment>
<organism evidence="12 13">
    <name type="scientific">Clostridium tanneri</name>
    <dbReference type="NCBI Taxonomy" id="3037988"/>
    <lineage>
        <taxon>Bacteria</taxon>
        <taxon>Bacillati</taxon>
        <taxon>Bacillota</taxon>
        <taxon>Clostridia</taxon>
        <taxon>Eubacteriales</taxon>
        <taxon>Clostridiaceae</taxon>
        <taxon>Clostridium</taxon>
    </lineage>
</organism>
<keyword evidence="13" id="KW-1185">Reference proteome</keyword>
<dbReference type="NCBIfam" id="NF001299">
    <property type="entry name" value="PRK00241.1"/>
    <property type="match status" value="1"/>
</dbReference>
<evidence type="ECO:0000259" key="11">
    <source>
        <dbReference type="PROSITE" id="PS51462"/>
    </source>
</evidence>
<dbReference type="Pfam" id="PF09297">
    <property type="entry name" value="Zn_ribbon_NUD"/>
    <property type="match status" value="1"/>
</dbReference>
<dbReference type="InterPro" id="IPR020084">
    <property type="entry name" value="NUDIX_hydrolase_CS"/>
</dbReference>
<dbReference type="PANTHER" id="PTHR42904">
    <property type="entry name" value="NUDIX HYDROLASE, NUDC SUBFAMILY"/>
    <property type="match status" value="1"/>
</dbReference>
<comment type="catalytic activity">
    <reaction evidence="9">
        <text>a 5'-end NAD(+)-phospho-ribonucleoside in mRNA + H2O = a 5'-end phospho-adenosine-phospho-ribonucleoside in mRNA + beta-nicotinamide D-ribonucleotide + 2 H(+)</text>
        <dbReference type="Rhea" id="RHEA:60876"/>
        <dbReference type="Rhea" id="RHEA-COMP:15698"/>
        <dbReference type="Rhea" id="RHEA-COMP:15719"/>
        <dbReference type="ChEBI" id="CHEBI:14649"/>
        <dbReference type="ChEBI" id="CHEBI:15377"/>
        <dbReference type="ChEBI" id="CHEBI:15378"/>
        <dbReference type="ChEBI" id="CHEBI:144029"/>
        <dbReference type="ChEBI" id="CHEBI:144051"/>
    </reaction>
    <physiologicalReaction direction="left-to-right" evidence="9">
        <dbReference type="Rhea" id="RHEA:60877"/>
    </physiologicalReaction>
</comment>
<name>A0ABU4JWM9_9CLOT</name>
<evidence type="ECO:0000256" key="1">
    <source>
        <dbReference type="ARBA" id="ARBA00001946"/>
    </source>
</evidence>
<evidence type="ECO:0000256" key="3">
    <source>
        <dbReference type="ARBA" id="ARBA00009595"/>
    </source>
</evidence>
<dbReference type="InterPro" id="IPR000086">
    <property type="entry name" value="NUDIX_hydrolase_dom"/>
</dbReference>
<accession>A0ABU4JWM9</accession>
<dbReference type="PANTHER" id="PTHR42904:SF6">
    <property type="entry name" value="NAD-CAPPED RNA HYDROLASE NUDT12"/>
    <property type="match status" value="1"/>
</dbReference>
<dbReference type="GO" id="GO:0016787">
    <property type="term" value="F:hydrolase activity"/>
    <property type="evidence" value="ECO:0007669"/>
    <property type="project" value="UniProtKB-KW"/>
</dbReference>
<evidence type="ECO:0000313" key="12">
    <source>
        <dbReference type="EMBL" id="MDW8802555.1"/>
    </source>
</evidence>
<evidence type="ECO:0000256" key="2">
    <source>
        <dbReference type="ARBA" id="ARBA00001947"/>
    </source>
</evidence>
<dbReference type="PRINTS" id="PR00502">
    <property type="entry name" value="NUDIXFAMILY"/>
</dbReference>
<dbReference type="InterPro" id="IPR050241">
    <property type="entry name" value="NAD-cap_RNA_hydrolase_NudC"/>
</dbReference>
<evidence type="ECO:0000256" key="4">
    <source>
        <dbReference type="ARBA" id="ARBA00012381"/>
    </source>
</evidence>
<dbReference type="Gene3D" id="3.90.79.20">
    <property type="match status" value="1"/>
</dbReference>
<dbReference type="Proteomes" id="UP001281656">
    <property type="component" value="Unassembled WGS sequence"/>
</dbReference>
<keyword evidence="5" id="KW-0479">Metal-binding</keyword>
<dbReference type="InterPro" id="IPR020476">
    <property type="entry name" value="Nudix_hydrolase"/>
</dbReference>
<feature type="domain" description="Nudix hydrolase" evidence="11">
    <location>
        <begin position="130"/>
        <end position="254"/>
    </location>
</feature>
<evidence type="ECO:0000256" key="10">
    <source>
        <dbReference type="RuleBase" id="RU003476"/>
    </source>
</evidence>
<dbReference type="EMBL" id="JARUJP010000022">
    <property type="protein sequence ID" value="MDW8802555.1"/>
    <property type="molecule type" value="Genomic_DNA"/>
</dbReference>
<dbReference type="InterPro" id="IPR015376">
    <property type="entry name" value="Znr_NADH_PPase"/>
</dbReference>
<dbReference type="RefSeq" id="WP_318798872.1">
    <property type="nucleotide sequence ID" value="NZ_JARUJP010000022.1"/>
</dbReference>
<comment type="cofactor">
    <cofactor evidence="2">
        <name>Zn(2+)</name>
        <dbReference type="ChEBI" id="CHEBI:29105"/>
    </cofactor>
</comment>
<evidence type="ECO:0000256" key="5">
    <source>
        <dbReference type="ARBA" id="ARBA00022723"/>
    </source>
</evidence>
<dbReference type="SUPFAM" id="SSF55811">
    <property type="entry name" value="Nudix"/>
    <property type="match status" value="1"/>
</dbReference>